<keyword evidence="8" id="KW-1185">Reference proteome</keyword>
<reference evidence="7" key="1">
    <citation type="journal article" date="2012" name="Nature">
        <title>The tomato genome sequence provides insights into fleshy fruit evolution.</title>
        <authorList>
            <consortium name="Tomato Genome Consortium"/>
        </authorList>
    </citation>
    <scope>NUCLEOTIDE SEQUENCE [LARGE SCALE GENOMIC DNA]</scope>
    <source>
        <strain evidence="7">cv. Heinz 1706</strain>
    </source>
</reference>
<dbReference type="Proteomes" id="UP000004994">
    <property type="component" value="Chromosome 9"/>
</dbReference>
<dbReference type="InterPro" id="IPR017930">
    <property type="entry name" value="Myb_dom"/>
</dbReference>
<dbReference type="Gramene" id="Solyc09g005030.2.1">
    <property type="protein sequence ID" value="Solyc09g005030.2.1"/>
    <property type="gene ID" value="Solyc09g005030.2"/>
</dbReference>
<accession>A0A3Q7HV30</accession>
<protein>
    <recommendedName>
        <fullName evidence="6">HTH myb-type domain-containing protein</fullName>
    </recommendedName>
</protein>
<organism evidence="7">
    <name type="scientific">Solanum lycopersicum</name>
    <name type="common">Tomato</name>
    <name type="synonym">Lycopersicon esculentum</name>
    <dbReference type="NCBI Taxonomy" id="4081"/>
    <lineage>
        <taxon>Eukaryota</taxon>
        <taxon>Viridiplantae</taxon>
        <taxon>Streptophyta</taxon>
        <taxon>Embryophyta</taxon>
        <taxon>Tracheophyta</taxon>
        <taxon>Spermatophyta</taxon>
        <taxon>Magnoliopsida</taxon>
        <taxon>eudicotyledons</taxon>
        <taxon>Gunneridae</taxon>
        <taxon>Pentapetalae</taxon>
        <taxon>asterids</taxon>
        <taxon>lamiids</taxon>
        <taxon>Solanales</taxon>
        <taxon>Solanaceae</taxon>
        <taxon>Solanoideae</taxon>
        <taxon>Solaneae</taxon>
        <taxon>Solanum</taxon>
        <taxon>Solanum subgen. Lycopersicon</taxon>
    </lineage>
</organism>
<dbReference type="STRING" id="4081.A0A3Q7HV30"/>
<keyword evidence="4" id="KW-0539">Nucleus</keyword>
<feature type="region of interest" description="Disordered" evidence="5">
    <location>
        <begin position="27"/>
        <end position="46"/>
    </location>
</feature>
<evidence type="ECO:0000256" key="5">
    <source>
        <dbReference type="SAM" id="MobiDB-lite"/>
    </source>
</evidence>
<name>A0A3Q7HV30_SOLLC</name>
<dbReference type="GO" id="GO:0005634">
    <property type="term" value="C:nucleus"/>
    <property type="evidence" value="ECO:0007669"/>
    <property type="project" value="UniProtKB-SubCell"/>
</dbReference>
<dbReference type="PANTHER" id="PTHR31314:SF134">
    <property type="entry name" value="HTH MYB-TYPE DOMAIN-CONTAINING PROTEIN"/>
    <property type="match status" value="1"/>
</dbReference>
<evidence type="ECO:0000256" key="4">
    <source>
        <dbReference type="ARBA" id="ARBA00023242"/>
    </source>
</evidence>
<dbReference type="GO" id="GO:0003700">
    <property type="term" value="F:DNA-binding transcription factor activity"/>
    <property type="evidence" value="ECO:0007669"/>
    <property type="project" value="InterPro"/>
</dbReference>
<evidence type="ECO:0000313" key="8">
    <source>
        <dbReference type="Proteomes" id="UP000004994"/>
    </source>
</evidence>
<dbReference type="GO" id="GO:0000976">
    <property type="term" value="F:transcription cis-regulatory region binding"/>
    <property type="evidence" value="ECO:0007669"/>
    <property type="project" value="UniProtKB-ARBA"/>
</dbReference>
<dbReference type="PaxDb" id="4081-Solyc09g005030.1.1"/>
<dbReference type="Pfam" id="PF00249">
    <property type="entry name" value="Myb_DNA-binding"/>
    <property type="match status" value="1"/>
</dbReference>
<evidence type="ECO:0000256" key="1">
    <source>
        <dbReference type="ARBA" id="ARBA00004123"/>
    </source>
</evidence>
<dbReference type="PROSITE" id="PS51294">
    <property type="entry name" value="HTH_MYB"/>
    <property type="match status" value="1"/>
</dbReference>
<dbReference type="InterPro" id="IPR006447">
    <property type="entry name" value="Myb_dom_plants"/>
</dbReference>
<dbReference type="PANTHER" id="PTHR31314">
    <property type="entry name" value="MYB FAMILY TRANSCRIPTION FACTOR PHL7-LIKE"/>
    <property type="match status" value="1"/>
</dbReference>
<keyword evidence="2" id="KW-0805">Transcription regulation</keyword>
<dbReference type="InterPro" id="IPR046955">
    <property type="entry name" value="PHR1-like"/>
</dbReference>
<comment type="subcellular location">
    <subcellularLocation>
        <location evidence="1">Nucleus</location>
    </subcellularLocation>
</comment>
<proteinExistence type="predicted"/>
<evidence type="ECO:0000313" key="7">
    <source>
        <dbReference type="EnsemblPlants" id="Solyc09g005030.2.1"/>
    </source>
</evidence>
<dbReference type="GO" id="GO:0010597">
    <property type="term" value="P:green leaf volatile biosynthetic process"/>
    <property type="evidence" value="ECO:0007669"/>
    <property type="project" value="UniProtKB-ARBA"/>
</dbReference>
<dbReference type="AlphaFoldDB" id="A0A3Q7HV30"/>
<dbReference type="SUPFAM" id="SSF46689">
    <property type="entry name" value="Homeodomain-like"/>
    <property type="match status" value="1"/>
</dbReference>
<dbReference type="NCBIfam" id="TIGR01557">
    <property type="entry name" value="myb_SHAQKYF"/>
    <property type="match status" value="1"/>
</dbReference>
<dbReference type="EnsemblPlants" id="Solyc09g005030.2.1">
    <property type="protein sequence ID" value="Solyc09g005030.2.1"/>
    <property type="gene ID" value="Solyc09g005030.2"/>
</dbReference>
<evidence type="ECO:0000259" key="6">
    <source>
        <dbReference type="PROSITE" id="PS51294"/>
    </source>
</evidence>
<keyword evidence="3" id="KW-0804">Transcription</keyword>
<feature type="domain" description="HTH myb-type" evidence="6">
    <location>
        <begin position="58"/>
        <end position="118"/>
    </location>
</feature>
<dbReference type="OMA" id="GDASWNC"/>
<dbReference type="InParanoid" id="A0A3Q7HV30"/>
<evidence type="ECO:0000256" key="2">
    <source>
        <dbReference type="ARBA" id="ARBA00023015"/>
    </source>
</evidence>
<dbReference type="Gene3D" id="1.10.10.60">
    <property type="entry name" value="Homeodomain-like"/>
    <property type="match status" value="1"/>
</dbReference>
<evidence type="ECO:0000256" key="3">
    <source>
        <dbReference type="ARBA" id="ARBA00023163"/>
    </source>
</evidence>
<sequence>MLEDSGETGCNSKTSCNFENEVLEENDASSKFKDGGSSSESTLEESEKIKPCVRPYVRSKMARLRWTPELHLRFVHAVERLGGQDRATPKLVLQMMNIKGLSIAHVKSHLQGCLSKILMSPTSLPKGLDIITSFLWKVEIQIFNMIQFPRFPTYHQRLNSTFRYGDASWNCHGNWMPSNTMGQRVPSFINERSTIQRNEIKDATGSSIGSPSGELTRLFHIASKAQARAFVGNGITSPPNLERTITPLKRKVSYSDQVDLNLYLGMSRPRRGYNQNGKNNKRVKNKTAQVIPEPKNDWLCRQCNNMISAKITTAHAHRDACNKIKEAQVRVAANARQGIY</sequence>
<dbReference type="InterPro" id="IPR001005">
    <property type="entry name" value="SANT/Myb"/>
</dbReference>
<dbReference type="InterPro" id="IPR009057">
    <property type="entry name" value="Homeodomain-like_sf"/>
</dbReference>
<reference evidence="7" key="2">
    <citation type="submission" date="2019-01" db="UniProtKB">
        <authorList>
            <consortium name="EnsemblPlants"/>
        </authorList>
    </citation>
    <scope>IDENTIFICATION</scope>
    <source>
        <strain evidence="7">cv. Heinz 1706</strain>
    </source>
</reference>